<dbReference type="CDD" id="cd20268">
    <property type="entry name" value="Complex1_LYR_SDHAF1_LYRM8"/>
    <property type="match status" value="1"/>
</dbReference>
<dbReference type="EMBL" id="ABEU02000004">
    <property type="protein sequence ID" value="PNR54970.1"/>
    <property type="molecule type" value="Genomic_DNA"/>
</dbReference>
<dbReference type="GO" id="GO:0034553">
    <property type="term" value="P:mitochondrial respiratory chain complex II assembly"/>
    <property type="evidence" value="ECO:0000318"/>
    <property type="project" value="GO_Central"/>
</dbReference>
<evidence type="ECO:0000256" key="2">
    <source>
        <dbReference type="ARBA" id="ARBA00023128"/>
    </source>
</evidence>
<evidence type="ECO:0000256" key="4">
    <source>
        <dbReference type="ARBA" id="ARBA00025715"/>
    </source>
</evidence>
<dbReference type="Gramene" id="Pp3c4_6780V3.2">
    <property type="protein sequence ID" value="Pp3c4_6780V3.2"/>
    <property type="gene ID" value="Pp3c4_6780"/>
</dbReference>
<dbReference type="RefSeq" id="XP_073389367.1">
    <property type="nucleotide sequence ID" value="XM_073533266.1"/>
</dbReference>
<dbReference type="EnsemblPlants" id="Pp3c4_6780V3.1">
    <property type="protein sequence ID" value="Pp3c4_6780V3.1"/>
    <property type="gene ID" value="Pp3c4_6780"/>
</dbReference>
<proteinExistence type="inferred from homology"/>
<comment type="subcellular location">
    <subcellularLocation>
        <location evidence="1">Mitochondrion matrix</location>
    </subcellularLocation>
</comment>
<accession>A0A2K1KMF5</accession>
<dbReference type="EnsemblPlants" id="Pp3c4_6780V3.2">
    <property type="protein sequence ID" value="Pp3c4_6780V3.2"/>
    <property type="gene ID" value="Pp3c4_6780"/>
</dbReference>
<dbReference type="Gramene" id="Pp3c4_6780V3.1">
    <property type="protein sequence ID" value="Pp3c4_6780V3.1"/>
    <property type="gene ID" value="Pp3c4_6780"/>
</dbReference>
<keyword evidence="8" id="KW-1185">Reference proteome</keyword>
<protein>
    <recommendedName>
        <fullName evidence="5">Complex 1 LYR protein domain-containing protein</fullName>
    </recommendedName>
</protein>
<evidence type="ECO:0000313" key="8">
    <source>
        <dbReference type="Proteomes" id="UP000006727"/>
    </source>
</evidence>
<dbReference type="RefSeq" id="XP_024372980.1">
    <property type="nucleotide sequence ID" value="XM_024517212.2"/>
</dbReference>
<evidence type="ECO:0000313" key="7">
    <source>
        <dbReference type="EnsemblPlants" id="Pp3c4_6780V3.1"/>
    </source>
</evidence>
<dbReference type="OrthoDB" id="273010at2759"/>
<dbReference type="KEGG" id="ppp:112281053"/>
<dbReference type="AlphaFoldDB" id="A0A2K1KMF5"/>
<dbReference type="Pfam" id="PF05347">
    <property type="entry name" value="Complex1_LYR"/>
    <property type="match status" value="1"/>
</dbReference>
<dbReference type="PaxDb" id="3218-PP1S143_23V6.1"/>
<reference evidence="6 8" key="2">
    <citation type="journal article" date="2018" name="Plant J.">
        <title>The Physcomitrella patens chromosome-scale assembly reveals moss genome structure and evolution.</title>
        <authorList>
            <person name="Lang D."/>
            <person name="Ullrich K.K."/>
            <person name="Murat F."/>
            <person name="Fuchs J."/>
            <person name="Jenkins J."/>
            <person name="Haas F.B."/>
            <person name="Piednoel M."/>
            <person name="Gundlach H."/>
            <person name="Van Bel M."/>
            <person name="Meyberg R."/>
            <person name="Vives C."/>
            <person name="Morata J."/>
            <person name="Symeonidi A."/>
            <person name="Hiss M."/>
            <person name="Muchero W."/>
            <person name="Kamisugi Y."/>
            <person name="Saleh O."/>
            <person name="Blanc G."/>
            <person name="Decker E.L."/>
            <person name="van Gessel N."/>
            <person name="Grimwood J."/>
            <person name="Hayes R.D."/>
            <person name="Graham S.W."/>
            <person name="Gunter L.E."/>
            <person name="McDaniel S.F."/>
            <person name="Hoernstein S.N.W."/>
            <person name="Larsson A."/>
            <person name="Li F.W."/>
            <person name="Perroud P.F."/>
            <person name="Phillips J."/>
            <person name="Ranjan P."/>
            <person name="Rokshar D.S."/>
            <person name="Rothfels C.J."/>
            <person name="Schneider L."/>
            <person name="Shu S."/>
            <person name="Stevenson D.W."/>
            <person name="Thummler F."/>
            <person name="Tillich M."/>
            <person name="Villarreal Aguilar J.C."/>
            <person name="Widiez T."/>
            <person name="Wong G.K."/>
            <person name="Wymore A."/>
            <person name="Zhang Y."/>
            <person name="Zimmer A.D."/>
            <person name="Quatrano R.S."/>
            <person name="Mayer K.F.X."/>
            <person name="Goodstein D."/>
            <person name="Casacuberta J.M."/>
            <person name="Vandepoele K."/>
            <person name="Reski R."/>
            <person name="Cuming A.C."/>
            <person name="Tuskan G.A."/>
            <person name="Maumus F."/>
            <person name="Salse J."/>
            <person name="Schmutz J."/>
            <person name="Rensing S.A."/>
        </authorList>
    </citation>
    <scope>NUCLEOTIDE SEQUENCE [LARGE SCALE GENOMIC DNA]</scope>
    <source>
        <strain evidence="7 8">cv. Gransden 2004</strain>
    </source>
</reference>
<organism evidence="6">
    <name type="scientific">Physcomitrium patens</name>
    <name type="common">Spreading-leaved earth moss</name>
    <name type="synonym">Physcomitrella patens</name>
    <dbReference type="NCBI Taxonomy" id="3218"/>
    <lineage>
        <taxon>Eukaryota</taxon>
        <taxon>Viridiplantae</taxon>
        <taxon>Streptophyta</taxon>
        <taxon>Embryophyta</taxon>
        <taxon>Bryophyta</taxon>
        <taxon>Bryophytina</taxon>
        <taxon>Bryopsida</taxon>
        <taxon>Funariidae</taxon>
        <taxon>Funariales</taxon>
        <taxon>Funariaceae</taxon>
        <taxon>Physcomitrium</taxon>
    </lineage>
</organism>
<evidence type="ECO:0000256" key="1">
    <source>
        <dbReference type="ARBA" id="ARBA00004305"/>
    </source>
</evidence>
<keyword evidence="3" id="KW-0143">Chaperone</keyword>
<dbReference type="FunCoup" id="A0A2K1KMF5">
    <property type="interactions" value="496"/>
</dbReference>
<gene>
    <name evidence="7" type="primary">LOC112281053</name>
    <name evidence="6" type="ORF">PHYPA_005863</name>
</gene>
<comment type="similarity">
    <text evidence="4">Belongs to the complex I LYR family. SDHAF1 subfamily.</text>
</comment>
<evidence type="ECO:0000256" key="3">
    <source>
        <dbReference type="ARBA" id="ARBA00023186"/>
    </source>
</evidence>
<dbReference type="InterPro" id="IPR045295">
    <property type="entry name" value="Complex1_LYR_SDHAF1_LYRM8"/>
</dbReference>
<feature type="domain" description="Complex 1 LYR protein" evidence="5">
    <location>
        <begin position="9"/>
        <end position="68"/>
    </location>
</feature>
<keyword evidence="2" id="KW-0496">Mitochondrion</keyword>
<sequence>MARLSGMQKQVLSLYRSFLRAARIKPPESRKDIESFVGAEFRKYAQMDKKEFQSIEFLLRRGNKQLEMLKSPGVSGFSYVAPKGMQALRCDAESAAWFSCVEAGYCNWLQLCFFPPSMNSCFVYTLDQCIGNSFHLVISNALIQGVSEN</sequence>
<evidence type="ECO:0000313" key="6">
    <source>
        <dbReference type="EMBL" id="PNR54970.1"/>
    </source>
</evidence>
<dbReference type="GO" id="GO:0005739">
    <property type="term" value="C:mitochondrion"/>
    <property type="evidence" value="ECO:0000318"/>
    <property type="project" value="GO_Central"/>
</dbReference>
<dbReference type="PANTHER" id="PTHR13675:SF1">
    <property type="entry name" value="SUCCINATE DEHYDROGENASE ASSEMBLY FACTOR 1, MITOCHONDRIAL"/>
    <property type="match status" value="1"/>
</dbReference>
<dbReference type="GeneID" id="112281053"/>
<evidence type="ECO:0000259" key="5">
    <source>
        <dbReference type="Pfam" id="PF05347"/>
    </source>
</evidence>
<reference evidence="6 8" key="1">
    <citation type="journal article" date="2008" name="Science">
        <title>The Physcomitrella genome reveals evolutionary insights into the conquest of land by plants.</title>
        <authorList>
            <person name="Rensing S."/>
            <person name="Lang D."/>
            <person name="Zimmer A."/>
            <person name="Terry A."/>
            <person name="Salamov A."/>
            <person name="Shapiro H."/>
            <person name="Nishiyama T."/>
            <person name="Perroud P.-F."/>
            <person name="Lindquist E."/>
            <person name="Kamisugi Y."/>
            <person name="Tanahashi T."/>
            <person name="Sakakibara K."/>
            <person name="Fujita T."/>
            <person name="Oishi K."/>
            <person name="Shin-I T."/>
            <person name="Kuroki Y."/>
            <person name="Toyoda A."/>
            <person name="Suzuki Y."/>
            <person name="Hashimoto A."/>
            <person name="Yamaguchi K."/>
            <person name="Sugano A."/>
            <person name="Kohara Y."/>
            <person name="Fujiyama A."/>
            <person name="Anterola A."/>
            <person name="Aoki S."/>
            <person name="Ashton N."/>
            <person name="Barbazuk W.B."/>
            <person name="Barker E."/>
            <person name="Bennetzen J."/>
            <person name="Bezanilla M."/>
            <person name="Blankenship R."/>
            <person name="Cho S.H."/>
            <person name="Dutcher S."/>
            <person name="Estelle M."/>
            <person name="Fawcett J.A."/>
            <person name="Gundlach H."/>
            <person name="Hanada K."/>
            <person name="Heyl A."/>
            <person name="Hicks K.A."/>
            <person name="Hugh J."/>
            <person name="Lohr M."/>
            <person name="Mayer K."/>
            <person name="Melkozernov A."/>
            <person name="Murata T."/>
            <person name="Nelson D."/>
            <person name="Pils B."/>
            <person name="Prigge M."/>
            <person name="Reiss B."/>
            <person name="Renner T."/>
            <person name="Rombauts S."/>
            <person name="Rushton P."/>
            <person name="Sanderfoot A."/>
            <person name="Schween G."/>
            <person name="Shiu S.-H."/>
            <person name="Stueber K."/>
            <person name="Theodoulou F.L."/>
            <person name="Tu H."/>
            <person name="Van de Peer Y."/>
            <person name="Verrier P.J."/>
            <person name="Waters E."/>
            <person name="Wood A."/>
            <person name="Yang L."/>
            <person name="Cove D."/>
            <person name="Cuming A."/>
            <person name="Hasebe M."/>
            <person name="Lucas S."/>
            <person name="Mishler D.B."/>
            <person name="Reski R."/>
            <person name="Grigoriev I."/>
            <person name="Quatrano R.S."/>
            <person name="Boore J.L."/>
        </authorList>
    </citation>
    <scope>NUCLEOTIDE SEQUENCE [LARGE SCALE GENOMIC DNA]</scope>
    <source>
        <strain evidence="7 8">cv. Gransden 2004</strain>
    </source>
</reference>
<name>A0A2K1KMF5_PHYPA</name>
<reference evidence="7" key="3">
    <citation type="submission" date="2020-12" db="UniProtKB">
        <authorList>
            <consortium name="EnsemblPlants"/>
        </authorList>
    </citation>
    <scope>IDENTIFICATION</scope>
</reference>
<dbReference type="PANTHER" id="PTHR13675">
    <property type="entry name" value="LYR MOTIF-CONTAINING PROTEIN 2"/>
    <property type="match status" value="1"/>
</dbReference>
<dbReference type="InterPro" id="IPR008011">
    <property type="entry name" value="Complex1_LYR_dom"/>
</dbReference>
<dbReference type="GO" id="GO:0005759">
    <property type="term" value="C:mitochondrial matrix"/>
    <property type="evidence" value="ECO:0007669"/>
    <property type="project" value="UniProtKB-SubCell"/>
</dbReference>
<dbReference type="Proteomes" id="UP000006727">
    <property type="component" value="Chromosome 4"/>
</dbReference>
<dbReference type="STRING" id="3218.A0A2K1KMF5"/>